<dbReference type="Proteomes" id="UP000001997">
    <property type="component" value="Unassembled WGS sequence"/>
</dbReference>
<sequence length="373" mass="44754">MIRWTLVANALILFLPLLLYFQNPKIQLNQIQHFKIDDLANINETLDPDFRKDEEITFIVEKPIDGKTRENATFLVLCRNYEVYDILKTIQNVQDRFNDRYNYDWVFLNDERFDGHFITSVTSFIRGGRISFGKVAKSHWSYPDWVDLDHARHMREQLAAKNVLYAESESYRHMCRFYSGFFYRHPLVMQYRYYWRVEPDVEFLCDINEDPFYVMRTTGKRYGFAISMFEYSDTIPTLWNHFLSYIKGKGKSLDFVQNPDKSYNLCHFWSNFEIAEVSLFANPDYDELFQYLDSTGGFFYERWGDAPVHTLAVSWLLEPHEIYWFDLGYRHSPYTQCPQSTTFRNRNRCVCDPESDFTFTYQSCTGHFLQLLR</sequence>
<evidence type="ECO:0000256" key="4">
    <source>
        <dbReference type="ARBA" id="ARBA00022679"/>
    </source>
</evidence>
<dbReference type="InterPro" id="IPR002685">
    <property type="entry name" value="Glyco_trans_15"/>
</dbReference>
<dbReference type="KEGG" id="pgu:PGUG_04218"/>
<accession>A5DLR7</accession>
<dbReference type="OrthoDB" id="439943at2759"/>
<keyword evidence="7" id="KW-0732">Signal</keyword>
<dbReference type="HOGENOM" id="CLU_024327_4_2_1"/>
<evidence type="ECO:0000313" key="8">
    <source>
        <dbReference type="EMBL" id="EDK40120.2"/>
    </source>
</evidence>
<dbReference type="InParanoid" id="A5DLR7"/>
<feature type="active site" description="Nucleophile" evidence="6">
    <location>
        <position position="273"/>
    </location>
</feature>
<reference evidence="8 9" key="1">
    <citation type="journal article" date="2009" name="Nature">
        <title>Evolution of pathogenicity and sexual reproduction in eight Candida genomes.</title>
        <authorList>
            <person name="Butler G."/>
            <person name="Rasmussen M.D."/>
            <person name="Lin M.F."/>
            <person name="Santos M.A."/>
            <person name="Sakthikumar S."/>
            <person name="Munro C.A."/>
            <person name="Rheinbay E."/>
            <person name="Grabherr M."/>
            <person name="Forche A."/>
            <person name="Reedy J.L."/>
            <person name="Agrafioti I."/>
            <person name="Arnaud M.B."/>
            <person name="Bates S."/>
            <person name="Brown A.J."/>
            <person name="Brunke S."/>
            <person name="Costanzo M.C."/>
            <person name="Fitzpatrick D.A."/>
            <person name="de Groot P.W."/>
            <person name="Harris D."/>
            <person name="Hoyer L.L."/>
            <person name="Hube B."/>
            <person name="Klis F.M."/>
            <person name="Kodira C."/>
            <person name="Lennard N."/>
            <person name="Logue M.E."/>
            <person name="Martin R."/>
            <person name="Neiman A.M."/>
            <person name="Nikolaou E."/>
            <person name="Quail M.A."/>
            <person name="Quinn J."/>
            <person name="Santos M.C."/>
            <person name="Schmitzberger F.F."/>
            <person name="Sherlock G."/>
            <person name="Shah P."/>
            <person name="Silverstein K.A."/>
            <person name="Skrzypek M.S."/>
            <person name="Soll D."/>
            <person name="Staggs R."/>
            <person name="Stansfield I."/>
            <person name="Stumpf M.P."/>
            <person name="Sudbery P.E."/>
            <person name="Srikantha T."/>
            <person name="Zeng Q."/>
            <person name="Berman J."/>
            <person name="Berriman M."/>
            <person name="Heitman J."/>
            <person name="Gow N.A."/>
            <person name="Lorenz M.C."/>
            <person name="Birren B.W."/>
            <person name="Kellis M."/>
            <person name="Cuomo C.A."/>
        </authorList>
    </citation>
    <scope>NUCLEOTIDE SEQUENCE [LARGE SCALE GENOMIC DNA]</scope>
    <source>
        <strain evidence="9">ATCC 6260 / CBS 566 / DSM 6381 / JCM 1539 / NBRC 10279 / NRRL Y-324</strain>
    </source>
</reference>
<proteinExistence type="inferred from homology"/>
<dbReference type="EMBL" id="CH408159">
    <property type="protein sequence ID" value="EDK40120.2"/>
    <property type="molecule type" value="Genomic_DNA"/>
</dbReference>
<keyword evidence="9" id="KW-1185">Reference proteome</keyword>
<dbReference type="GO" id="GO:0005794">
    <property type="term" value="C:Golgi apparatus"/>
    <property type="evidence" value="ECO:0007669"/>
    <property type="project" value="TreeGrafter"/>
</dbReference>
<evidence type="ECO:0000256" key="7">
    <source>
        <dbReference type="SAM" id="SignalP"/>
    </source>
</evidence>
<dbReference type="Pfam" id="PF01793">
    <property type="entry name" value="Glyco_transf_15"/>
    <property type="match status" value="1"/>
</dbReference>
<comment type="similarity">
    <text evidence="2">Belongs to the glycosyltransferase 15 family.</text>
</comment>
<dbReference type="GO" id="GO:0006493">
    <property type="term" value="P:protein O-linked glycosylation"/>
    <property type="evidence" value="ECO:0007669"/>
    <property type="project" value="TreeGrafter"/>
</dbReference>
<feature type="signal peptide" evidence="7">
    <location>
        <begin position="1"/>
        <end position="20"/>
    </location>
</feature>
<dbReference type="eggNOG" id="KOG4472">
    <property type="taxonomic scope" value="Eukaryota"/>
</dbReference>
<evidence type="ECO:0000313" key="9">
    <source>
        <dbReference type="Proteomes" id="UP000001997"/>
    </source>
</evidence>
<dbReference type="PANTHER" id="PTHR31121">
    <property type="entry name" value="ALPHA-1,2 MANNOSYLTRANSFERASE KTR1"/>
    <property type="match status" value="1"/>
</dbReference>
<dbReference type="GO" id="GO:0000026">
    <property type="term" value="F:alpha-1,2-mannosyltransferase activity"/>
    <property type="evidence" value="ECO:0007669"/>
    <property type="project" value="TreeGrafter"/>
</dbReference>
<dbReference type="GO" id="GO:0006487">
    <property type="term" value="P:protein N-linked glycosylation"/>
    <property type="evidence" value="ECO:0007669"/>
    <property type="project" value="TreeGrafter"/>
</dbReference>
<feature type="chain" id="PRO_5002680086" evidence="7">
    <location>
        <begin position="21"/>
        <end position="373"/>
    </location>
</feature>
<dbReference type="PIRSF" id="PIRSF018153">
    <property type="entry name" value="Glyco_trans_15"/>
    <property type="match status" value="1"/>
</dbReference>
<evidence type="ECO:0000256" key="5">
    <source>
        <dbReference type="ARBA" id="ARBA00022968"/>
    </source>
</evidence>
<keyword evidence="5" id="KW-0812">Transmembrane</keyword>
<protein>
    <submittedName>
        <fullName evidence="8">Uncharacterized protein</fullName>
    </submittedName>
</protein>
<dbReference type="GO" id="GO:0016020">
    <property type="term" value="C:membrane"/>
    <property type="evidence" value="ECO:0007669"/>
    <property type="project" value="UniProtKB-SubCell"/>
</dbReference>
<dbReference type="STRING" id="294746.A5DLR7"/>
<dbReference type="VEuPathDB" id="FungiDB:PGUG_04218"/>
<dbReference type="SUPFAM" id="SSF53448">
    <property type="entry name" value="Nucleotide-diphospho-sugar transferases"/>
    <property type="match status" value="1"/>
</dbReference>
<keyword evidence="3" id="KW-0328">Glycosyltransferase</keyword>
<dbReference type="PANTHER" id="PTHR31121:SF6">
    <property type="entry name" value="ALPHA-1,2 MANNOSYLTRANSFERASE KTR1"/>
    <property type="match status" value="1"/>
</dbReference>
<dbReference type="FunFam" id="3.90.550.10:FF:000051">
    <property type="entry name" value="Alpha-1,2-mannosyltransferase (Ktr4)"/>
    <property type="match status" value="1"/>
</dbReference>
<organism evidence="8 9">
    <name type="scientific">Meyerozyma guilliermondii (strain ATCC 6260 / CBS 566 / DSM 6381 / JCM 1539 / NBRC 10279 / NRRL Y-324)</name>
    <name type="common">Yeast</name>
    <name type="synonym">Candida guilliermondii</name>
    <dbReference type="NCBI Taxonomy" id="294746"/>
    <lineage>
        <taxon>Eukaryota</taxon>
        <taxon>Fungi</taxon>
        <taxon>Dikarya</taxon>
        <taxon>Ascomycota</taxon>
        <taxon>Saccharomycotina</taxon>
        <taxon>Pichiomycetes</taxon>
        <taxon>Debaryomycetaceae</taxon>
        <taxon>Meyerozyma</taxon>
    </lineage>
</organism>
<evidence type="ECO:0000256" key="3">
    <source>
        <dbReference type="ARBA" id="ARBA00022676"/>
    </source>
</evidence>
<dbReference type="GeneID" id="5125139"/>
<dbReference type="AlphaFoldDB" id="A5DLR7"/>
<evidence type="ECO:0000256" key="2">
    <source>
        <dbReference type="ARBA" id="ARBA00007677"/>
    </source>
</evidence>
<dbReference type="Gene3D" id="3.90.550.10">
    <property type="entry name" value="Spore Coat Polysaccharide Biosynthesis Protein SpsA, Chain A"/>
    <property type="match status" value="1"/>
</dbReference>
<dbReference type="OMA" id="WSYPSHI"/>
<evidence type="ECO:0000256" key="6">
    <source>
        <dbReference type="PIRSR" id="PIRSR018153-1"/>
    </source>
</evidence>
<gene>
    <name evidence="8" type="ORF">PGUG_04218</name>
</gene>
<comment type="subcellular location">
    <subcellularLocation>
        <location evidence="1">Membrane</location>
        <topology evidence="1">Single-pass type II membrane protein</topology>
    </subcellularLocation>
</comment>
<dbReference type="GO" id="GO:0000032">
    <property type="term" value="P:cell wall mannoprotein biosynthetic process"/>
    <property type="evidence" value="ECO:0007669"/>
    <property type="project" value="TreeGrafter"/>
</dbReference>
<keyword evidence="4" id="KW-0808">Transferase</keyword>
<dbReference type="InterPro" id="IPR029044">
    <property type="entry name" value="Nucleotide-diphossugar_trans"/>
</dbReference>
<evidence type="ECO:0000256" key="1">
    <source>
        <dbReference type="ARBA" id="ARBA00004606"/>
    </source>
</evidence>
<dbReference type="RefSeq" id="XP_001483489.2">
    <property type="nucleotide sequence ID" value="XM_001483439.1"/>
</dbReference>
<name>A5DLR7_PICGU</name>
<keyword evidence="5" id="KW-0735">Signal-anchor</keyword>